<dbReference type="AlphaFoldDB" id="A0A915HUP9"/>
<evidence type="ECO:0000313" key="2">
    <source>
        <dbReference type="Proteomes" id="UP000887565"/>
    </source>
</evidence>
<evidence type="ECO:0000313" key="3">
    <source>
        <dbReference type="WBParaSite" id="nRc.2.0.1.t05137-RA"/>
    </source>
</evidence>
<proteinExistence type="predicted"/>
<organism evidence="2 3">
    <name type="scientific">Romanomermis culicivorax</name>
    <name type="common">Nematode worm</name>
    <dbReference type="NCBI Taxonomy" id="13658"/>
    <lineage>
        <taxon>Eukaryota</taxon>
        <taxon>Metazoa</taxon>
        <taxon>Ecdysozoa</taxon>
        <taxon>Nematoda</taxon>
        <taxon>Enoplea</taxon>
        <taxon>Dorylaimia</taxon>
        <taxon>Mermithida</taxon>
        <taxon>Mermithoidea</taxon>
        <taxon>Mermithidae</taxon>
        <taxon>Romanomermis</taxon>
    </lineage>
</organism>
<evidence type="ECO:0000256" key="1">
    <source>
        <dbReference type="SAM" id="MobiDB-lite"/>
    </source>
</evidence>
<reference evidence="3" key="1">
    <citation type="submission" date="2022-11" db="UniProtKB">
        <authorList>
            <consortium name="WormBaseParasite"/>
        </authorList>
    </citation>
    <scope>IDENTIFICATION</scope>
</reference>
<dbReference type="Proteomes" id="UP000887565">
    <property type="component" value="Unplaced"/>
</dbReference>
<feature type="region of interest" description="Disordered" evidence="1">
    <location>
        <begin position="1"/>
        <end position="27"/>
    </location>
</feature>
<name>A0A915HUP9_ROMCU</name>
<sequence>MQINELDDQLCKHSHREGAPQRDKNDKRVQLVKKFDQLQQKVDAMTNEWKSEKSQRIDKNSRFTQIYPEDSEGDPESSSPANLVNAITTRSMANEVEKNKRAQVQPDSNQGQLKQRRKEVFENLKMGKDYNVKRVIPVHKLYQWFKGPFGGHPVCGFDVEKINQDKVTALFKMREVHNPKGNQFTRYISLMLTIGQTYVIDTTGLMEMEW</sequence>
<feature type="compositionally biased region" description="Basic and acidic residues" evidence="1">
    <location>
        <begin position="16"/>
        <end position="27"/>
    </location>
</feature>
<protein>
    <submittedName>
        <fullName evidence="3">Uncharacterized protein</fullName>
    </submittedName>
</protein>
<feature type="compositionally biased region" description="Basic and acidic residues" evidence="1">
    <location>
        <begin position="49"/>
        <end position="61"/>
    </location>
</feature>
<feature type="region of interest" description="Disordered" evidence="1">
    <location>
        <begin position="47"/>
        <end position="82"/>
    </location>
</feature>
<keyword evidence="2" id="KW-1185">Reference proteome</keyword>
<dbReference type="WBParaSite" id="nRc.2.0.1.t05137-RA">
    <property type="protein sequence ID" value="nRc.2.0.1.t05137-RA"/>
    <property type="gene ID" value="nRc.2.0.1.g05137"/>
</dbReference>
<accession>A0A915HUP9</accession>